<dbReference type="Proteomes" id="UP000002817">
    <property type="component" value="Unassembled WGS sequence"/>
</dbReference>
<dbReference type="AlphaFoldDB" id="F9SN16"/>
<accession>F9SN16</accession>
<dbReference type="OrthoDB" id="7066561at2"/>
<name>F9SN16_VIBOR</name>
<dbReference type="PATRIC" id="fig|675816.5.peg.345"/>
<protein>
    <submittedName>
        <fullName evidence="1">Uncharacterized protein</fullName>
    </submittedName>
</protein>
<sequence length="316" mass="36395">MKKVKKCSRCKKAKRMTRHQRICSQCKQDGFFSGSYFRWLWDMAKLSDKQAMPSCTDELIKVFEVRKFAIKARGYYRENQSLGTKYNYHIGHRYPASKGGKLIAENLVVMPALVNLTLRDKHGDGLECYKIERTEGHWTLDEFKDYVASIDIERLQAYIGGSEASNVNDFETNGLPMDEVLQIEAERLGEQPKGTELLVSGYHQKLSKFSQIANGLEQLEILMGFDDMHQQLLNYRKQQDGIMGFDIEPRNEFDVDDTLIEMESAKAMERLKELKVQGELGGNEANYLADMLTPLEIEQTQMYFEVQENQRVGLVA</sequence>
<evidence type="ECO:0000313" key="1">
    <source>
        <dbReference type="EMBL" id="EGU53680.1"/>
    </source>
</evidence>
<comment type="caution">
    <text evidence="1">The sequence shown here is derived from an EMBL/GenBank/DDBJ whole genome shotgun (WGS) entry which is preliminary data.</text>
</comment>
<organism evidence="1 2">
    <name type="scientific">Vibrio orientalis CIP 102891 = ATCC 33934</name>
    <dbReference type="NCBI Taxonomy" id="675816"/>
    <lineage>
        <taxon>Bacteria</taxon>
        <taxon>Pseudomonadati</taxon>
        <taxon>Pseudomonadota</taxon>
        <taxon>Gammaproteobacteria</taxon>
        <taxon>Vibrionales</taxon>
        <taxon>Vibrionaceae</taxon>
        <taxon>Vibrio</taxon>
        <taxon>Vibrio oreintalis group</taxon>
    </lineage>
</organism>
<evidence type="ECO:0000313" key="2">
    <source>
        <dbReference type="Proteomes" id="UP000002817"/>
    </source>
</evidence>
<gene>
    <name evidence="1" type="ORF">VIOR3934_02967</name>
</gene>
<reference evidence="1 2" key="1">
    <citation type="journal article" date="2012" name="Int. J. Syst. Evol. Microbiol.">
        <title>Vibrio caribbeanicus sp. nov., isolated from the marine sponge Scleritoderma cyanea.</title>
        <authorList>
            <person name="Hoffmann M."/>
            <person name="Monday S.R."/>
            <person name="Allard M.W."/>
            <person name="Strain E.A."/>
            <person name="Whittaker P."/>
            <person name="Naum M."/>
            <person name="McCarthy P.J."/>
            <person name="Lopez J.V."/>
            <person name="Fischer M."/>
            <person name="Brown E.W."/>
        </authorList>
    </citation>
    <scope>NUCLEOTIDE SEQUENCE [LARGE SCALE GENOMIC DNA]</scope>
    <source>
        <strain evidence="2">CIP 102891 / ATCC 33934</strain>
    </source>
</reference>
<proteinExistence type="predicted"/>
<dbReference type="EMBL" id="AFWH01000002">
    <property type="protein sequence ID" value="EGU53680.1"/>
    <property type="molecule type" value="Genomic_DNA"/>
</dbReference>